<comment type="caution">
    <text evidence="1">The sequence shown here is derived from an EMBL/GenBank/DDBJ whole genome shotgun (WGS) entry which is preliminary data.</text>
</comment>
<accession>A0A5M9MGM5</accession>
<dbReference type="AlphaFoldDB" id="A0A5M9MGM5"/>
<name>A0A5M9MGM5_9EURO</name>
<dbReference type="RefSeq" id="XP_033425496.1">
    <property type="nucleotide sequence ID" value="XM_033572181.1"/>
</dbReference>
<dbReference type="Proteomes" id="UP000324241">
    <property type="component" value="Unassembled WGS sequence"/>
</dbReference>
<organism evidence="1 2">
    <name type="scientific">Aspergillus tanneri</name>
    <dbReference type="NCBI Taxonomy" id="1220188"/>
    <lineage>
        <taxon>Eukaryota</taxon>
        <taxon>Fungi</taxon>
        <taxon>Dikarya</taxon>
        <taxon>Ascomycota</taxon>
        <taxon>Pezizomycotina</taxon>
        <taxon>Eurotiomycetes</taxon>
        <taxon>Eurotiomycetidae</taxon>
        <taxon>Eurotiales</taxon>
        <taxon>Aspergillaceae</taxon>
        <taxon>Aspergillus</taxon>
        <taxon>Aspergillus subgen. Circumdati</taxon>
    </lineage>
</organism>
<reference evidence="1 2" key="1">
    <citation type="submission" date="2019-08" db="EMBL/GenBank/DDBJ databases">
        <title>The genome sequence of a newly discovered highly antifungal drug resistant Aspergillus species, Aspergillus tanneri NIH 1004.</title>
        <authorList>
            <person name="Mounaud S."/>
            <person name="Singh I."/>
            <person name="Joardar V."/>
            <person name="Pakala S."/>
            <person name="Pakala S."/>
            <person name="Venepally P."/>
            <person name="Chung J.K."/>
            <person name="Losada L."/>
            <person name="Nierman W.C."/>
        </authorList>
    </citation>
    <scope>NUCLEOTIDE SEQUENCE [LARGE SCALE GENOMIC DNA]</scope>
    <source>
        <strain evidence="1 2">NIH1004</strain>
    </source>
</reference>
<evidence type="ECO:0000313" key="2">
    <source>
        <dbReference type="Proteomes" id="UP000324241"/>
    </source>
</evidence>
<gene>
    <name evidence="1" type="ORF">ATNIH1004_007561</name>
</gene>
<proteinExistence type="predicted"/>
<dbReference type="EMBL" id="QUQM01000007">
    <property type="protein sequence ID" value="KAA8646135.1"/>
    <property type="molecule type" value="Genomic_DNA"/>
</dbReference>
<dbReference type="GeneID" id="54330263"/>
<evidence type="ECO:0000313" key="1">
    <source>
        <dbReference type="EMBL" id="KAA8646135.1"/>
    </source>
</evidence>
<protein>
    <submittedName>
        <fullName evidence="1">Uncharacterized protein</fullName>
    </submittedName>
</protein>
<sequence>MDQQRSNRECLRGRKEKPLTILDYDPSLGLLPASVVTDRRTKTGVPVVLHAKHGDWPNPDTMDRRSRGAAVSTVNRGAATARRSPSEGFFHPSYHEYHRRRHPVCVCRSVSRRRNAVEESEMLRRTLLGETRDNGDDPRSESLFRLQSAGLDGAIWVRAVLVLRQSGLR</sequence>